<comment type="caution">
    <text evidence="8">The sequence shown here is derived from an EMBL/GenBank/DDBJ whole genome shotgun (WGS) entry which is preliminary data.</text>
</comment>
<dbReference type="Proteomes" id="UP001595556">
    <property type="component" value="Unassembled WGS sequence"/>
</dbReference>
<dbReference type="InterPro" id="IPR001765">
    <property type="entry name" value="Carbonic_anhydrase"/>
</dbReference>
<keyword evidence="4" id="KW-0479">Metal-binding</keyword>
<dbReference type="InterPro" id="IPR015892">
    <property type="entry name" value="Carbonic_anhydrase_CS"/>
</dbReference>
<dbReference type="PANTHER" id="PTHR11002:SF76">
    <property type="entry name" value="CARBONIC ANHYDRASE"/>
    <property type="match status" value="1"/>
</dbReference>
<organism evidence="8 9">
    <name type="scientific">Piscinibacterium candidicorallinum</name>
    <dbReference type="NCBI Taxonomy" id="1793872"/>
    <lineage>
        <taxon>Bacteria</taxon>
        <taxon>Pseudomonadati</taxon>
        <taxon>Pseudomonadota</taxon>
        <taxon>Betaproteobacteria</taxon>
        <taxon>Burkholderiales</taxon>
        <taxon>Piscinibacterium</taxon>
    </lineage>
</organism>
<keyword evidence="6 8" id="KW-0456">Lyase</keyword>
<evidence type="ECO:0000256" key="1">
    <source>
        <dbReference type="ARBA" id="ARBA00001947"/>
    </source>
</evidence>
<accession>A0ABV7H945</accession>
<name>A0ABV7H945_9BURK</name>
<evidence type="ECO:0000313" key="9">
    <source>
        <dbReference type="Proteomes" id="UP001595556"/>
    </source>
</evidence>
<dbReference type="EMBL" id="JBHRTI010000010">
    <property type="protein sequence ID" value="MFC3149176.1"/>
    <property type="molecule type" value="Genomic_DNA"/>
</dbReference>
<comment type="similarity">
    <text evidence="2">Belongs to the beta-class carbonic anhydrase family.</text>
</comment>
<dbReference type="InterPro" id="IPR036874">
    <property type="entry name" value="Carbonic_anhydrase_sf"/>
</dbReference>
<evidence type="ECO:0000256" key="2">
    <source>
        <dbReference type="ARBA" id="ARBA00006217"/>
    </source>
</evidence>
<protein>
    <recommendedName>
        <fullName evidence="3">carbonic anhydrase</fullName>
        <ecNumber evidence="3">4.2.1.1</ecNumber>
    </recommendedName>
</protein>
<evidence type="ECO:0000256" key="5">
    <source>
        <dbReference type="ARBA" id="ARBA00022833"/>
    </source>
</evidence>
<evidence type="ECO:0000256" key="6">
    <source>
        <dbReference type="ARBA" id="ARBA00023239"/>
    </source>
</evidence>
<gene>
    <name evidence="8" type="ORF">ACFOEN_16255</name>
</gene>
<dbReference type="PROSITE" id="PS00704">
    <property type="entry name" value="PROK_CO2_ANHYDRASE_1"/>
    <property type="match status" value="1"/>
</dbReference>
<keyword evidence="9" id="KW-1185">Reference proteome</keyword>
<evidence type="ECO:0000256" key="3">
    <source>
        <dbReference type="ARBA" id="ARBA00012925"/>
    </source>
</evidence>
<dbReference type="PANTHER" id="PTHR11002">
    <property type="entry name" value="CARBONIC ANHYDRASE"/>
    <property type="match status" value="1"/>
</dbReference>
<dbReference type="EC" id="4.2.1.1" evidence="3"/>
<comment type="catalytic activity">
    <reaction evidence="7">
        <text>hydrogencarbonate + H(+) = CO2 + H2O</text>
        <dbReference type="Rhea" id="RHEA:10748"/>
        <dbReference type="ChEBI" id="CHEBI:15377"/>
        <dbReference type="ChEBI" id="CHEBI:15378"/>
        <dbReference type="ChEBI" id="CHEBI:16526"/>
        <dbReference type="ChEBI" id="CHEBI:17544"/>
        <dbReference type="EC" id="4.2.1.1"/>
    </reaction>
</comment>
<dbReference type="Gene3D" id="3.40.1050.10">
    <property type="entry name" value="Carbonic anhydrase"/>
    <property type="match status" value="1"/>
</dbReference>
<dbReference type="InterPro" id="IPR045066">
    <property type="entry name" value="Beta_CA_cladeB"/>
</dbReference>
<sequence>MQERDLIDKLERFETGWFPQHAESFKAMVRDGQHPSTLFIGCSDSRVVPYVLMDCGPGELFIVRNVGNLVPPWDSTGDAHGTAAAIEFATAVLEVNHIVVCGHSHCGAMRALYEEPPACCKHLRGWLSHAYDARLPVAASAEALRRVEQRNIVLQLSSLMSYPMVEARIASGSLFLHGWHYLLDEGVVLVFDPATREFRPRGDYSFSGSTAAVMRAESDAQRWCMQPHDRSV</sequence>
<evidence type="ECO:0000313" key="8">
    <source>
        <dbReference type="EMBL" id="MFC3149176.1"/>
    </source>
</evidence>
<evidence type="ECO:0000256" key="4">
    <source>
        <dbReference type="ARBA" id="ARBA00022723"/>
    </source>
</evidence>
<evidence type="ECO:0000256" key="7">
    <source>
        <dbReference type="ARBA" id="ARBA00048348"/>
    </source>
</evidence>
<dbReference type="RefSeq" id="WP_377305737.1">
    <property type="nucleotide sequence ID" value="NZ_CP180191.1"/>
</dbReference>
<dbReference type="CDD" id="cd00884">
    <property type="entry name" value="beta_CA_cladeB"/>
    <property type="match status" value="1"/>
</dbReference>
<keyword evidence="5" id="KW-0862">Zinc</keyword>
<dbReference type="SUPFAM" id="SSF53056">
    <property type="entry name" value="beta-carbonic anhydrase, cab"/>
    <property type="match status" value="1"/>
</dbReference>
<dbReference type="GO" id="GO:0004089">
    <property type="term" value="F:carbonate dehydratase activity"/>
    <property type="evidence" value="ECO:0007669"/>
    <property type="project" value="UniProtKB-EC"/>
</dbReference>
<proteinExistence type="inferred from homology"/>
<reference evidence="9" key="1">
    <citation type="journal article" date="2019" name="Int. J. Syst. Evol. Microbiol.">
        <title>The Global Catalogue of Microorganisms (GCM) 10K type strain sequencing project: providing services to taxonomists for standard genome sequencing and annotation.</title>
        <authorList>
            <consortium name="The Broad Institute Genomics Platform"/>
            <consortium name="The Broad Institute Genome Sequencing Center for Infectious Disease"/>
            <person name="Wu L."/>
            <person name="Ma J."/>
        </authorList>
    </citation>
    <scope>NUCLEOTIDE SEQUENCE [LARGE SCALE GENOMIC DNA]</scope>
    <source>
        <strain evidence="9">KCTC 52168</strain>
    </source>
</reference>
<comment type="cofactor">
    <cofactor evidence="1">
        <name>Zn(2+)</name>
        <dbReference type="ChEBI" id="CHEBI:29105"/>
    </cofactor>
</comment>
<dbReference type="SMART" id="SM00947">
    <property type="entry name" value="Pro_CA"/>
    <property type="match status" value="1"/>
</dbReference>
<dbReference type="Pfam" id="PF00484">
    <property type="entry name" value="Pro_CA"/>
    <property type="match status" value="1"/>
</dbReference>